<accession>A0A4P6JRB2</accession>
<evidence type="ECO:0000313" key="2">
    <source>
        <dbReference type="Proteomes" id="UP000290365"/>
    </source>
</evidence>
<dbReference type="RefSeq" id="WP_129889042.1">
    <property type="nucleotide sequence ID" value="NZ_CP035758.1"/>
</dbReference>
<name>A0A4P6JRB2_KTERU</name>
<dbReference type="Proteomes" id="UP000290365">
    <property type="component" value="Chromosome"/>
</dbReference>
<dbReference type="AlphaFoldDB" id="A0A4P6JRB2"/>
<keyword evidence="2" id="KW-1185">Reference proteome</keyword>
<reference evidence="1 2" key="1">
    <citation type="submission" date="2019-01" db="EMBL/GenBank/DDBJ databases">
        <title>Ktedonosporobacter rubrisoli SCAWS-G2.</title>
        <authorList>
            <person name="Huang Y."/>
            <person name="Yan B."/>
        </authorList>
    </citation>
    <scope>NUCLEOTIDE SEQUENCE [LARGE SCALE GENOMIC DNA]</scope>
    <source>
        <strain evidence="1 2">SCAWS-G2</strain>
    </source>
</reference>
<dbReference type="EMBL" id="CP035758">
    <property type="protein sequence ID" value="QBD77989.1"/>
    <property type="molecule type" value="Genomic_DNA"/>
</dbReference>
<sequence length="387" mass="44982">MQEPRIVNAGVDTLKINVCLIGGEGEVLKHATIPQEIIQVCQRWQQEAKIATRPVATTYEFRNAHLLMYPNSAPAWNYILRNDCLEIKLEPRLPLSVIAKITLQSSYLWTVSTPKVAVDEVKHFLITQLFGDHLFLQIAQLDLCVDVMNFIPPADAQREFLARPRKKQKIEVSEKHKEIINGRKLETIQFSGHGRPFSGKLYDKKAEIEQRSKKTWFHPRWQQKGWDGKADVWRMEFSIEREGFHDVKIEGVYHALENVRRLWAYCSQEWLRMVVPGQDKKRTRWATHPTWLLIQKAFDDYSVSDMDGLGPLVREKTRESNIEQIVAQIAGCATTLAAWEKDIQAHSDTLDEEIFSLLQRKVRERWRKTGIVVQDVVQEKKLLYSQA</sequence>
<protein>
    <recommendedName>
        <fullName evidence="3">Replication initiation factor domain-containing protein</fullName>
    </recommendedName>
</protein>
<proteinExistence type="predicted"/>
<evidence type="ECO:0008006" key="3">
    <source>
        <dbReference type="Google" id="ProtNLM"/>
    </source>
</evidence>
<organism evidence="1 2">
    <name type="scientific">Ktedonosporobacter rubrisoli</name>
    <dbReference type="NCBI Taxonomy" id="2509675"/>
    <lineage>
        <taxon>Bacteria</taxon>
        <taxon>Bacillati</taxon>
        <taxon>Chloroflexota</taxon>
        <taxon>Ktedonobacteria</taxon>
        <taxon>Ktedonobacterales</taxon>
        <taxon>Ktedonosporobacteraceae</taxon>
        <taxon>Ktedonosporobacter</taxon>
    </lineage>
</organism>
<dbReference type="KEGG" id="kbs:EPA93_19110"/>
<gene>
    <name evidence="1" type="ORF">EPA93_19110</name>
</gene>
<evidence type="ECO:0000313" key="1">
    <source>
        <dbReference type="EMBL" id="QBD77989.1"/>
    </source>
</evidence>
<dbReference type="OrthoDB" id="149641at2"/>